<sequence length="1305" mass="145049">MNGRILTFYSYKGGTGRTMALANVAWILAANGKRVLAVDWDLESPGLHRYFHPFLSDKKLRSSRGVIDLIRDFASAAVDPHASFESDDWYRRYADVEREAVSLSWHFPDDGVIDLLPAGQQDPSYSSAVSTFDWPAFYERLNGGIFLQALRENMRQHYDYVLIDSRTGLSDTAGICTVHLPDVVVDCFTLSEQSIDGAASVADSVANQRRDEPILIRPVPMRVEDAEQFKLEAGRDYARLRFGPYLGLDAEAADKYWGDVEIPYKPFFAYEEILAVFGERSRQEYSLLASFERLTNAITLGDVSEFPALDERKRRQVLAQYERTKPPAVTDVLISYASIDRTWAEWVGSELGRAGLRSVLQQVDFSVDSGEPAGDREQARAVNRVLVLLSQDYTKAPNSAEFWRLVAARDPAGAGRFLLSARTDGTRVPAPYGDRQPAIDFANLSEERAREALLAAFGLQAPQTPPDPAAPRYPADQPPIWNVPQRNVTFTGRTALLEGLRDRLAASVTVVVPQALYGLGGVGKTQVAIEYAHRFAADYDLIWWISAEQPGLVRAALADLAGKLGLPEVESVAERADAVLDALRRGEPTRRWLLVYDNADDPKAILSYLPQGTGHILLTSRNVDWSRQASAVEVGAFRREESMALLRSRVGELSDREADQLAEKLGDLPLAIEQAGAWLATTAMPVHSYLKLLDTRLTQVLAENPPPGYPQTAAATWLLSLERLREQMPAAAKLLELCAFFGPEPIPMRLINSERFVEVLLPFDPSLNEPLLQGRLVQEIGRYALASVDTGHTALQLHRLVQAVIRGQLSEEERVANRHHVHEILAANNPKIPDRPDYWPEYAQLRLHLRASGAVESTTATVRQLIIDMANYLVRISDYQGSEELAREAIDSWRAAREGDEDQTTLWMRVYLGNALRSQARYGEAHTQHDEAFRHLVEQLGTDHPYSIGAMSSLGADLRGLGRYAEARKLDEQGVDRSTRVLGADAQRTVNAVNNLALSLLYVGDFTGAVRLSEEAFIRRRATVGPKHPSTLQNAHNYARCLRDVGRYQEARDLLVETVRDLKEVRVRSEDDPHTLRTAKTLAVTLRKLGEVVNAHGLTQDTLARLDRVLGRSHTHTLACVSNLACDQSALGDDRGARRTAEEALTRYRQKFGVDHLFSLACENNLAIFLRRLGEAEEAGELAERVAERMETAMGRNHPYSLAVLVNRANALYDLGQYPEALAIDEDIYPRLTSPEGLGPDHPDTIAAANNLAISRRINGDRASAQELIQEQLARAMRVLGADHPNTAAIRNGVRLNCDIDPPEV</sequence>
<evidence type="ECO:0000313" key="5">
    <source>
        <dbReference type="Proteomes" id="UP000502508"/>
    </source>
</evidence>
<name>A0A6F8Y9B8_9ACTN</name>
<dbReference type="Proteomes" id="UP000502508">
    <property type="component" value="Chromosome"/>
</dbReference>
<dbReference type="SUPFAM" id="SSF52540">
    <property type="entry name" value="P-loop containing nucleoside triphosphate hydrolases"/>
    <property type="match status" value="2"/>
</dbReference>
<dbReference type="InterPro" id="IPR011990">
    <property type="entry name" value="TPR-like_helical_dom_sf"/>
</dbReference>
<protein>
    <recommendedName>
        <fullName evidence="6">ATP/GTP-binding protein</fullName>
    </recommendedName>
</protein>
<organism evidence="4 5">
    <name type="scientific">Phytohabitans flavus</name>
    <dbReference type="NCBI Taxonomy" id="1076124"/>
    <lineage>
        <taxon>Bacteria</taxon>
        <taxon>Bacillati</taxon>
        <taxon>Actinomycetota</taxon>
        <taxon>Actinomycetes</taxon>
        <taxon>Micromonosporales</taxon>
        <taxon>Micromonosporaceae</taxon>
    </lineage>
</organism>
<accession>A0A6F8Y9B8</accession>
<evidence type="ECO:0000259" key="3">
    <source>
        <dbReference type="Pfam" id="PF25000"/>
    </source>
</evidence>
<evidence type="ECO:0008006" key="6">
    <source>
        <dbReference type="Google" id="ProtNLM"/>
    </source>
</evidence>
<feature type="domain" description="DUF7779" evidence="3">
    <location>
        <begin position="728"/>
        <end position="813"/>
    </location>
</feature>
<dbReference type="PANTHER" id="PTHR46082:SF6">
    <property type="entry name" value="AAA+ ATPASE DOMAIN-CONTAINING PROTEIN-RELATED"/>
    <property type="match status" value="1"/>
</dbReference>
<dbReference type="Gene3D" id="1.25.40.10">
    <property type="entry name" value="Tetratricopeptide repeat domain"/>
    <property type="match status" value="3"/>
</dbReference>
<reference evidence="4 5" key="1">
    <citation type="submission" date="2020-03" db="EMBL/GenBank/DDBJ databases">
        <title>Whole genome shotgun sequence of Phytohabitans flavus NBRC 107702.</title>
        <authorList>
            <person name="Komaki H."/>
            <person name="Tamura T."/>
        </authorList>
    </citation>
    <scope>NUCLEOTIDE SEQUENCE [LARGE SCALE GENOMIC DNA]</scope>
    <source>
        <strain evidence="4 5">NBRC 107702</strain>
    </source>
</reference>
<feature type="domain" description="NB-ARC" evidence="1">
    <location>
        <begin position="515"/>
        <end position="652"/>
    </location>
</feature>
<proteinExistence type="predicted"/>
<dbReference type="Pfam" id="PF13676">
    <property type="entry name" value="TIR_2"/>
    <property type="match status" value="1"/>
</dbReference>
<evidence type="ECO:0000313" key="4">
    <source>
        <dbReference type="EMBL" id="BCB82578.1"/>
    </source>
</evidence>
<dbReference type="Pfam" id="PF00931">
    <property type="entry name" value="NB-ARC"/>
    <property type="match status" value="1"/>
</dbReference>
<dbReference type="Pfam" id="PF13424">
    <property type="entry name" value="TPR_12"/>
    <property type="match status" value="3"/>
</dbReference>
<dbReference type="SUPFAM" id="SSF48452">
    <property type="entry name" value="TPR-like"/>
    <property type="match status" value="4"/>
</dbReference>
<dbReference type="EMBL" id="AP022870">
    <property type="protein sequence ID" value="BCB82578.1"/>
    <property type="molecule type" value="Genomic_DNA"/>
</dbReference>
<gene>
    <name evidence="4" type="ORF">Pflav_089880</name>
</gene>
<feature type="domain" description="TIR" evidence="2">
    <location>
        <begin position="332"/>
        <end position="453"/>
    </location>
</feature>
<reference evidence="4 5" key="2">
    <citation type="submission" date="2020-03" db="EMBL/GenBank/DDBJ databases">
        <authorList>
            <person name="Ichikawa N."/>
            <person name="Kimura A."/>
            <person name="Kitahashi Y."/>
            <person name="Uohara A."/>
        </authorList>
    </citation>
    <scope>NUCLEOTIDE SEQUENCE [LARGE SCALE GENOMIC DNA]</scope>
    <source>
        <strain evidence="4 5">NBRC 107702</strain>
    </source>
</reference>
<dbReference type="Pfam" id="PF25000">
    <property type="entry name" value="DUF7779"/>
    <property type="match status" value="1"/>
</dbReference>
<dbReference type="NCBIfam" id="NF047398">
    <property type="entry name" value="AAA_KGGVGR"/>
    <property type="match status" value="1"/>
</dbReference>
<evidence type="ECO:0000259" key="2">
    <source>
        <dbReference type="Pfam" id="PF13676"/>
    </source>
</evidence>
<dbReference type="NCBIfam" id="NF040586">
    <property type="entry name" value="FxSxx_TPR"/>
    <property type="match status" value="1"/>
</dbReference>
<keyword evidence="5" id="KW-1185">Reference proteome</keyword>
<dbReference type="RefSeq" id="WP_173042067.1">
    <property type="nucleotide sequence ID" value="NZ_AP022870.1"/>
</dbReference>
<evidence type="ECO:0000259" key="1">
    <source>
        <dbReference type="Pfam" id="PF00931"/>
    </source>
</evidence>
<dbReference type="InterPro" id="IPR056681">
    <property type="entry name" value="DUF7779"/>
</dbReference>
<dbReference type="InterPro" id="IPR000157">
    <property type="entry name" value="TIR_dom"/>
</dbReference>
<dbReference type="GO" id="GO:0007165">
    <property type="term" value="P:signal transduction"/>
    <property type="evidence" value="ECO:0007669"/>
    <property type="project" value="InterPro"/>
</dbReference>
<dbReference type="PANTHER" id="PTHR46082">
    <property type="entry name" value="ATP/GTP-BINDING PROTEIN-RELATED"/>
    <property type="match status" value="1"/>
</dbReference>
<dbReference type="InterPro" id="IPR053137">
    <property type="entry name" value="NLR-like"/>
</dbReference>
<dbReference type="Pfam" id="PF13374">
    <property type="entry name" value="TPR_10"/>
    <property type="match status" value="2"/>
</dbReference>
<dbReference type="GO" id="GO:0043531">
    <property type="term" value="F:ADP binding"/>
    <property type="evidence" value="ECO:0007669"/>
    <property type="project" value="InterPro"/>
</dbReference>
<dbReference type="InterPro" id="IPR027417">
    <property type="entry name" value="P-loop_NTPase"/>
</dbReference>
<dbReference type="InterPro" id="IPR002182">
    <property type="entry name" value="NB-ARC"/>
</dbReference>
<dbReference type="KEGG" id="pfla:Pflav_089880"/>
<dbReference type="Gene3D" id="3.40.50.300">
    <property type="entry name" value="P-loop containing nucleotide triphosphate hydrolases"/>
    <property type="match status" value="2"/>
</dbReference>